<dbReference type="AlphaFoldDB" id="A0A1I7FZ89"/>
<dbReference type="EMBL" id="FPBT01000004">
    <property type="protein sequence ID" value="SFU41485.1"/>
    <property type="molecule type" value="Genomic_DNA"/>
</dbReference>
<reference evidence="1 2" key="1">
    <citation type="submission" date="2016-10" db="EMBL/GenBank/DDBJ databases">
        <authorList>
            <person name="de Groot N.N."/>
        </authorList>
    </citation>
    <scope>NUCLEOTIDE SEQUENCE [LARGE SCALE GENOMIC DNA]</scope>
    <source>
        <strain evidence="1 2">KHGC13</strain>
    </source>
</reference>
<dbReference type="STRING" id="155865.SAMN05216515_10491"/>
<name>A0A1I7FZ89_9FIRM</name>
<evidence type="ECO:0000313" key="2">
    <source>
        <dbReference type="Proteomes" id="UP000198817"/>
    </source>
</evidence>
<proteinExistence type="predicted"/>
<evidence type="ECO:0000313" key="1">
    <source>
        <dbReference type="EMBL" id="SFU41485.1"/>
    </source>
</evidence>
<protein>
    <submittedName>
        <fullName evidence="1">Uncharacterized protein</fullName>
    </submittedName>
</protein>
<organism evidence="1 2">
    <name type="scientific">Eubacterium pyruvativorans</name>
    <dbReference type="NCBI Taxonomy" id="155865"/>
    <lineage>
        <taxon>Bacteria</taxon>
        <taxon>Bacillati</taxon>
        <taxon>Bacillota</taxon>
        <taxon>Clostridia</taxon>
        <taxon>Eubacteriales</taxon>
        <taxon>Eubacteriaceae</taxon>
        <taxon>Eubacterium</taxon>
    </lineage>
</organism>
<gene>
    <name evidence="1" type="ORF">SAMN05216508_10440</name>
</gene>
<sequence>MKVVAKPVNMIAVFNVNDRPCPFRFRFLDEHHRTVEVTVEHVFSVEERKTAGTDAFRYECQSRIRGQERRYVLKYLLKDARWELYKI</sequence>
<accession>A0A1I7FZ89</accession>
<dbReference type="Proteomes" id="UP000198817">
    <property type="component" value="Unassembled WGS sequence"/>
</dbReference>
<keyword evidence="2" id="KW-1185">Reference proteome</keyword>